<dbReference type="SUPFAM" id="SSF103196">
    <property type="entry name" value="Roadblock/LC7 domain"/>
    <property type="match status" value="1"/>
</dbReference>
<keyword evidence="7 10" id="KW-0505">Motor protein</keyword>
<dbReference type="GeneID" id="101857127"/>
<keyword evidence="12" id="KW-1185">Reference proteome</keyword>
<dbReference type="PANTHER" id="PTHR10779">
    <property type="entry name" value="DYNEIN LIGHT CHAIN ROADBLOCK"/>
    <property type="match status" value="1"/>
</dbReference>
<reference evidence="13" key="1">
    <citation type="submission" date="2025-08" db="UniProtKB">
        <authorList>
            <consortium name="RefSeq"/>
        </authorList>
    </citation>
    <scope>IDENTIFICATION</scope>
</reference>
<comment type="similarity">
    <text evidence="2 10">Belongs to the GAMAD family.</text>
</comment>
<evidence type="ECO:0000259" key="11">
    <source>
        <dbReference type="SMART" id="SM00960"/>
    </source>
</evidence>
<evidence type="ECO:0000313" key="12">
    <source>
        <dbReference type="Proteomes" id="UP000694888"/>
    </source>
</evidence>
<evidence type="ECO:0000256" key="8">
    <source>
        <dbReference type="ARBA" id="ARBA00023212"/>
    </source>
</evidence>
<evidence type="ECO:0000256" key="4">
    <source>
        <dbReference type="ARBA" id="ARBA00022490"/>
    </source>
</evidence>
<keyword evidence="4 10" id="KW-0963">Cytoplasm</keyword>
<organism evidence="12 13">
    <name type="scientific">Aplysia californica</name>
    <name type="common">California sea hare</name>
    <dbReference type="NCBI Taxonomy" id="6500"/>
    <lineage>
        <taxon>Eukaryota</taxon>
        <taxon>Metazoa</taxon>
        <taxon>Spiralia</taxon>
        <taxon>Lophotrochozoa</taxon>
        <taxon>Mollusca</taxon>
        <taxon>Gastropoda</taxon>
        <taxon>Heterobranchia</taxon>
        <taxon>Euthyneura</taxon>
        <taxon>Tectipleura</taxon>
        <taxon>Aplysiida</taxon>
        <taxon>Aplysioidea</taxon>
        <taxon>Aplysiidae</taxon>
        <taxon>Aplysia</taxon>
    </lineage>
</organism>
<dbReference type="PIRSF" id="PIRSF009998">
    <property type="entry name" value="DLC7"/>
    <property type="match status" value="1"/>
</dbReference>
<gene>
    <name evidence="13" type="primary">LOC101857127</name>
</gene>
<keyword evidence="6 10" id="KW-0243">Dynein</keyword>
<sequence length="94" mass="10662">MSQEIDEIIKRLQTHKGVIGIIIVNSDGIPLKSTLDNATSIHYASQIHSLTSKARAVIKEIDSLNDLRFLRVRSKKHEILVAPDHDYFMIVIQN</sequence>
<evidence type="ECO:0000256" key="7">
    <source>
        <dbReference type="ARBA" id="ARBA00023175"/>
    </source>
</evidence>
<evidence type="ECO:0000256" key="5">
    <source>
        <dbReference type="ARBA" id="ARBA00022701"/>
    </source>
</evidence>
<dbReference type="InterPro" id="IPR016561">
    <property type="entry name" value="DYNLRB1/2"/>
</dbReference>
<evidence type="ECO:0000313" key="13">
    <source>
        <dbReference type="RefSeq" id="XP_012940885.1"/>
    </source>
</evidence>
<comment type="subcellular location">
    <subcellularLocation>
        <location evidence="1 10">Cytoplasm</location>
        <location evidence="1 10">Cytoskeleton</location>
    </subcellularLocation>
</comment>
<name>A0ABM1A4W2_APLCA</name>
<evidence type="ECO:0000256" key="2">
    <source>
        <dbReference type="ARBA" id="ARBA00007191"/>
    </source>
</evidence>
<dbReference type="Pfam" id="PF03259">
    <property type="entry name" value="Robl_LC7"/>
    <property type="match status" value="1"/>
</dbReference>
<evidence type="ECO:0000256" key="9">
    <source>
        <dbReference type="ARBA" id="ARBA00025362"/>
    </source>
</evidence>
<evidence type="ECO:0000256" key="3">
    <source>
        <dbReference type="ARBA" id="ARBA00022448"/>
    </source>
</evidence>
<dbReference type="InterPro" id="IPR004942">
    <property type="entry name" value="Roadblock/LAMTOR2_dom"/>
</dbReference>
<comment type="function">
    <text evidence="9">Acts as one of several non-catalytic accessory components of the cytoplasmic dynein 1 complex that are thought to be involved in linking dynein to cargos and to adapter proteins that regulate dynein function. Cytoplasmic dynein 1 acts as a motor for the intracellular retrograde motility of vesicles and organelles along microtubules.</text>
</comment>
<dbReference type="SMART" id="SM00960">
    <property type="entry name" value="Robl_LC7"/>
    <property type="match status" value="1"/>
</dbReference>
<keyword evidence="3 10" id="KW-0813">Transport</keyword>
<dbReference type="Gene3D" id="3.30.450.30">
    <property type="entry name" value="Dynein light chain 2a, cytoplasmic"/>
    <property type="match status" value="1"/>
</dbReference>
<proteinExistence type="inferred from homology"/>
<feature type="domain" description="Roadblock/LAMTOR2" evidence="11">
    <location>
        <begin position="5"/>
        <end position="93"/>
    </location>
</feature>
<accession>A0ABM1A4W2</accession>
<evidence type="ECO:0000256" key="1">
    <source>
        <dbReference type="ARBA" id="ARBA00004245"/>
    </source>
</evidence>
<evidence type="ECO:0000256" key="6">
    <source>
        <dbReference type="ARBA" id="ARBA00023017"/>
    </source>
</evidence>
<dbReference type="Proteomes" id="UP000694888">
    <property type="component" value="Unplaced"/>
</dbReference>
<keyword evidence="5 10" id="KW-0493">Microtubule</keyword>
<evidence type="ECO:0000256" key="10">
    <source>
        <dbReference type="PIRNR" id="PIRNR009998"/>
    </source>
</evidence>
<keyword evidence="8 10" id="KW-0206">Cytoskeleton</keyword>
<dbReference type="RefSeq" id="XP_012940885.1">
    <property type="nucleotide sequence ID" value="XM_013085431.2"/>
</dbReference>
<protein>
    <recommendedName>
        <fullName evidence="10">Dynein light chain roadblock</fullName>
    </recommendedName>
</protein>